<feature type="domain" description="Sulfatase N-terminal" evidence="7">
    <location>
        <begin position="53"/>
        <end position="304"/>
    </location>
</feature>
<evidence type="ECO:0000256" key="3">
    <source>
        <dbReference type="ARBA" id="ARBA00022723"/>
    </source>
</evidence>
<dbReference type="InterPro" id="IPR050738">
    <property type="entry name" value="Sulfatase"/>
</dbReference>
<evidence type="ECO:0000256" key="1">
    <source>
        <dbReference type="ARBA" id="ARBA00001913"/>
    </source>
</evidence>
<evidence type="ECO:0000256" key="6">
    <source>
        <dbReference type="ARBA" id="ARBA00022837"/>
    </source>
</evidence>
<evidence type="ECO:0000259" key="7">
    <source>
        <dbReference type="Pfam" id="PF00884"/>
    </source>
</evidence>
<keyword evidence="5" id="KW-0378">Hydrolase</keyword>
<comment type="cofactor">
    <cofactor evidence="1">
        <name>Ca(2+)</name>
        <dbReference type="ChEBI" id="CHEBI:29108"/>
    </cofactor>
</comment>
<dbReference type="Pfam" id="PF00884">
    <property type="entry name" value="Sulfatase"/>
    <property type="match status" value="1"/>
</dbReference>
<protein>
    <recommendedName>
        <fullName evidence="7">Sulfatase N-terminal domain-containing protein</fullName>
    </recommendedName>
</protein>
<dbReference type="AlphaFoldDB" id="A0A0F9C4W6"/>
<dbReference type="PANTHER" id="PTHR42693:SF42">
    <property type="entry name" value="ARYLSULFATASE G"/>
    <property type="match status" value="1"/>
</dbReference>
<sequence>MTGTIQCRTITVQTAVTCILIKKKLNKGFIPSLLIFGICQFGYCQTERQIRKPNIVIIIADDLGWSDVGYNGAEFYETPNIDQLAADGMIFNRFYPSAANCAPSRACMLTGMYTPRHQLYTVNGGARGDVSKMRWKVPTRGQDSSFNTFPISNNNVKPEFESLAEMLKKSGYTSARLGKWHIGDDNQGFDVVSANGINGEITNFNGEEKRYYDDSNVAERLTDLSLDFIDQNKNTPFFLYLNHWEVHTPLVAHQERVDYYKEKLNNSEKKDFNPVYAAEVEQVDLSVSRILKKLEKLKLEAESLIQGDPLATATQIGAQVSKEQFDKILNYIQRGI</sequence>
<comment type="similarity">
    <text evidence="2">Belongs to the sulfatase family.</text>
</comment>
<evidence type="ECO:0000313" key="8">
    <source>
        <dbReference type="EMBL" id="KKK97514.1"/>
    </source>
</evidence>
<dbReference type="InterPro" id="IPR017850">
    <property type="entry name" value="Alkaline_phosphatase_core_sf"/>
</dbReference>
<comment type="caution">
    <text evidence="8">The sequence shown here is derived from an EMBL/GenBank/DDBJ whole genome shotgun (WGS) entry which is preliminary data.</text>
</comment>
<evidence type="ECO:0000256" key="4">
    <source>
        <dbReference type="ARBA" id="ARBA00022729"/>
    </source>
</evidence>
<evidence type="ECO:0000256" key="5">
    <source>
        <dbReference type="ARBA" id="ARBA00022801"/>
    </source>
</evidence>
<name>A0A0F9C4W6_9ZZZZ</name>
<evidence type="ECO:0000256" key="2">
    <source>
        <dbReference type="ARBA" id="ARBA00008779"/>
    </source>
</evidence>
<dbReference type="GO" id="GO:0004065">
    <property type="term" value="F:arylsulfatase activity"/>
    <property type="evidence" value="ECO:0007669"/>
    <property type="project" value="TreeGrafter"/>
</dbReference>
<keyword evidence="3" id="KW-0479">Metal-binding</keyword>
<organism evidence="8">
    <name type="scientific">marine sediment metagenome</name>
    <dbReference type="NCBI Taxonomy" id="412755"/>
    <lineage>
        <taxon>unclassified sequences</taxon>
        <taxon>metagenomes</taxon>
        <taxon>ecological metagenomes</taxon>
    </lineage>
</organism>
<proteinExistence type="inferred from homology"/>
<keyword evidence="6" id="KW-0106">Calcium</keyword>
<dbReference type="PANTHER" id="PTHR42693">
    <property type="entry name" value="ARYLSULFATASE FAMILY MEMBER"/>
    <property type="match status" value="1"/>
</dbReference>
<accession>A0A0F9C4W6</accession>
<dbReference type="GO" id="GO:0046872">
    <property type="term" value="F:metal ion binding"/>
    <property type="evidence" value="ECO:0007669"/>
    <property type="project" value="UniProtKB-KW"/>
</dbReference>
<dbReference type="SUPFAM" id="SSF53649">
    <property type="entry name" value="Alkaline phosphatase-like"/>
    <property type="match status" value="1"/>
</dbReference>
<dbReference type="EMBL" id="LAZR01046016">
    <property type="protein sequence ID" value="KKK97514.1"/>
    <property type="molecule type" value="Genomic_DNA"/>
</dbReference>
<dbReference type="Gene3D" id="3.40.720.10">
    <property type="entry name" value="Alkaline Phosphatase, subunit A"/>
    <property type="match status" value="1"/>
</dbReference>
<gene>
    <name evidence="8" type="ORF">LCGC14_2651980</name>
</gene>
<reference evidence="8" key="1">
    <citation type="journal article" date="2015" name="Nature">
        <title>Complex archaea that bridge the gap between prokaryotes and eukaryotes.</title>
        <authorList>
            <person name="Spang A."/>
            <person name="Saw J.H."/>
            <person name="Jorgensen S.L."/>
            <person name="Zaremba-Niedzwiedzka K."/>
            <person name="Martijn J."/>
            <person name="Lind A.E."/>
            <person name="van Eijk R."/>
            <person name="Schleper C."/>
            <person name="Guy L."/>
            <person name="Ettema T.J."/>
        </authorList>
    </citation>
    <scope>NUCLEOTIDE SEQUENCE</scope>
</reference>
<feature type="non-terminal residue" evidence="8">
    <location>
        <position position="336"/>
    </location>
</feature>
<keyword evidence="4" id="KW-0732">Signal</keyword>
<dbReference type="InterPro" id="IPR000917">
    <property type="entry name" value="Sulfatase_N"/>
</dbReference>